<dbReference type="SUPFAM" id="SSF69349">
    <property type="entry name" value="Phage fibre proteins"/>
    <property type="match status" value="1"/>
</dbReference>
<proteinExistence type="predicted"/>
<name>A0A2D2W2B7_9CAUD</name>
<reference evidence="1 2" key="2">
    <citation type="submission" date="2017-11" db="EMBL/GenBank/DDBJ databases">
        <title>Lysogenic conversion of Stenotrophomonas maltophilia by temperate phage DLP4.</title>
        <authorList>
            <person name="Dennis J."/>
            <person name="Stothard P."/>
        </authorList>
    </citation>
    <scope>NUCLEOTIDE SEQUENCE [LARGE SCALE GENOMIC DNA]</scope>
</reference>
<reference evidence="2" key="1">
    <citation type="submission" date="2017-10" db="EMBL/GenBank/DDBJ databases">
        <authorList>
            <person name="Peters D.L."/>
        </authorList>
    </citation>
    <scope>NUCLEOTIDE SEQUENCE [LARGE SCALE GENOMIC DNA]</scope>
</reference>
<organism evidence="1 2">
    <name type="scientific">Stenotrophomonas phage vB_SmaS_DLP_5</name>
    <dbReference type="NCBI Taxonomy" id="2044561"/>
    <lineage>
        <taxon>Viruses</taxon>
        <taxon>Duplodnaviria</taxon>
        <taxon>Heunggongvirae</taxon>
        <taxon>Uroviricota</taxon>
        <taxon>Caudoviricetes</taxon>
        <taxon>Delepquintavirus</taxon>
        <taxon>Delepquintavirus DLP5</taxon>
    </lineage>
</organism>
<gene>
    <name evidence="1" type="ORF">DLP05_026</name>
</gene>
<protein>
    <submittedName>
        <fullName evidence="1">Tail assembly protein</fullName>
    </submittedName>
</protein>
<dbReference type="EMBL" id="MG189906">
    <property type="protein sequence ID" value="ATS92294.1"/>
    <property type="molecule type" value="Genomic_DNA"/>
</dbReference>
<evidence type="ECO:0000313" key="2">
    <source>
        <dbReference type="Proteomes" id="UP000241675"/>
    </source>
</evidence>
<evidence type="ECO:0000313" key="1">
    <source>
        <dbReference type="EMBL" id="ATS92294.1"/>
    </source>
</evidence>
<dbReference type="Proteomes" id="UP000241675">
    <property type="component" value="Segment"/>
</dbReference>
<sequence>MAVVVAQRMWQRRDTAANWASVNPVMAAGEIGVELGATEADPQKFKIGNGKTPWNGLKYGSGDDLLKAYLEAPPIETVVGTEKVMILKDGDLVVVPAQALKGGSGGTGQVAVEMRVADGYIQYRNIGETTWYNLVLLSELNQGSDVRMRQNGSWLQYSNDAGLTWNNLVTVESLRGPQGVIGPQGLDAYQVAVANGFAGTRAEWLASLKGPKGDTGPQGPPGIPSQRRIQEVSDTNTGSVLCDWNAYDEIRITLTTDTLLEFTGALDGQGCVVKVRQDAVGSHEVSFSPNVRFNSLIPSYNATMTPMKADRLGFVYDAGDDAYDFHAIVNGI</sequence>
<keyword evidence="2" id="KW-1185">Reference proteome</keyword>
<accession>A0A2D2W2B7</accession>
<dbReference type="OrthoDB" id="15224at10239"/>